<protein>
    <submittedName>
        <fullName evidence="6">Rhodanese-related sulfurtransferase</fullName>
    </submittedName>
</protein>
<dbReference type="GO" id="GO:0004792">
    <property type="term" value="F:thiosulfate-cyanide sulfurtransferase activity"/>
    <property type="evidence" value="ECO:0007669"/>
    <property type="project" value="InterPro"/>
</dbReference>
<dbReference type="AlphaFoldDB" id="A0A1R3WID6"/>
<dbReference type="SUPFAM" id="SSF46785">
    <property type="entry name" value="Winged helix' DNA-binding domain"/>
    <property type="match status" value="1"/>
</dbReference>
<evidence type="ECO:0000313" key="6">
    <source>
        <dbReference type="EMBL" id="SIT77869.1"/>
    </source>
</evidence>
<sequence>MHRGARHQTTGPLAAIMGAAAGSPMAPRRAQLVMVASGAVRPAPHARAGCGTSRQRPVLRGGSLRTRRVVTMALPLPGASCYFTFNNFIERTSVDPSTMSIRNPKHTLYDQFAIVAKAFGNPLRLELVEHLAQGPRSVDALATRLGLPIANVSQHLQAMRRAGLVRSQRDGKFVNYHLADDSVLAAFAAIRTVAERHSAEVDHVIRDWFDRRDDMEPVSREELAARMEDGIVTVIDLRPPDEFALGHLPGAINVPLSELDSRVAELRTGREIVAYCRGPWCIMSYEAVAQLRKRGLAARRLADGLPEWQAAGMTVERS</sequence>
<dbReference type="PANTHER" id="PTHR43132">
    <property type="entry name" value="ARSENICAL RESISTANCE OPERON REPRESSOR ARSR-RELATED"/>
    <property type="match status" value="1"/>
</dbReference>
<dbReference type="InterPro" id="IPR036873">
    <property type="entry name" value="Rhodanese-like_dom_sf"/>
</dbReference>
<proteinExistence type="predicted"/>
<evidence type="ECO:0000256" key="2">
    <source>
        <dbReference type="ARBA" id="ARBA00023125"/>
    </source>
</evidence>
<dbReference type="PROSITE" id="PS00380">
    <property type="entry name" value="RHODANESE_1"/>
    <property type="match status" value="1"/>
</dbReference>
<dbReference type="SUPFAM" id="SSF52821">
    <property type="entry name" value="Rhodanese/Cell cycle control phosphatase"/>
    <property type="match status" value="1"/>
</dbReference>
<dbReference type="InterPro" id="IPR001763">
    <property type="entry name" value="Rhodanese-like_dom"/>
</dbReference>
<dbReference type="InterPro" id="IPR036390">
    <property type="entry name" value="WH_DNA-bd_sf"/>
</dbReference>
<dbReference type="GO" id="GO:0003677">
    <property type="term" value="F:DNA binding"/>
    <property type="evidence" value="ECO:0007669"/>
    <property type="project" value="UniProtKB-KW"/>
</dbReference>
<dbReference type="Gene3D" id="3.40.250.10">
    <property type="entry name" value="Rhodanese-like domain"/>
    <property type="match status" value="1"/>
</dbReference>
<dbReference type="Pfam" id="PF12840">
    <property type="entry name" value="HTH_20"/>
    <property type="match status" value="1"/>
</dbReference>
<dbReference type="SMART" id="SM00450">
    <property type="entry name" value="RHOD"/>
    <property type="match status" value="1"/>
</dbReference>
<organism evidence="6 7">
    <name type="scientific">Pontibaca methylaminivorans</name>
    <dbReference type="NCBI Taxonomy" id="515897"/>
    <lineage>
        <taxon>Bacteria</taxon>
        <taxon>Pseudomonadati</taxon>
        <taxon>Pseudomonadota</taxon>
        <taxon>Alphaproteobacteria</taxon>
        <taxon>Rhodobacterales</taxon>
        <taxon>Roseobacteraceae</taxon>
        <taxon>Pontibaca</taxon>
    </lineage>
</organism>
<dbReference type="InterPro" id="IPR036388">
    <property type="entry name" value="WH-like_DNA-bd_sf"/>
</dbReference>
<dbReference type="PROSITE" id="PS50987">
    <property type="entry name" value="HTH_ARSR_2"/>
    <property type="match status" value="1"/>
</dbReference>
<dbReference type="GO" id="GO:0003700">
    <property type="term" value="F:DNA-binding transcription factor activity"/>
    <property type="evidence" value="ECO:0007669"/>
    <property type="project" value="InterPro"/>
</dbReference>
<dbReference type="Proteomes" id="UP000192455">
    <property type="component" value="Unassembled WGS sequence"/>
</dbReference>
<keyword evidence="3" id="KW-0804">Transcription</keyword>
<dbReference type="PROSITE" id="PS50206">
    <property type="entry name" value="RHODANESE_3"/>
    <property type="match status" value="1"/>
</dbReference>
<evidence type="ECO:0000259" key="4">
    <source>
        <dbReference type="PROSITE" id="PS50206"/>
    </source>
</evidence>
<keyword evidence="2" id="KW-0238">DNA-binding</keyword>
<keyword evidence="6" id="KW-0808">Transferase</keyword>
<evidence type="ECO:0000313" key="7">
    <source>
        <dbReference type="Proteomes" id="UP000192455"/>
    </source>
</evidence>
<dbReference type="InterPro" id="IPR051011">
    <property type="entry name" value="Metal_resp_trans_reg"/>
</dbReference>
<feature type="domain" description="HTH arsR-type" evidence="5">
    <location>
        <begin position="104"/>
        <end position="198"/>
    </location>
</feature>
<dbReference type="Pfam" id="PF00581">
    <property type="entry name" value="Rhodanese"/>
    <property type="match status" value="1"/>
</dbReference>
<evidence type="ECO:0000259" key="5">
    <source>
        <dbReference type="PROSITE" id="PS50987"/>
    </source>
</evidence>
<name>A0A1R3WID6_9RHOB</name>
<dbReference type="SMART" id="SM00418">
    <property type="entry name" value="HTH_ARSR"/>
    <property type="match status" value="1"/>
</dbReference>
<dbReference type="InterPro" id="IPR011991">
    <property type="entry name" value="ArsR-like_HTH"/>
</dbReference>
<dbReference type="EMBL" id="FTPS01000001">
    <property type="protein sequence ID" value="SIT77869.1"/>
    <property type="molecule type" value="Genomic_DNA"/>
</dbReference>
<keyword evidence="7" id="KW-1185">Reference proteome</keyword>
<accession>A0A1R3WID6</accession>
<dbReference type="InterPro" id="IPR001307">
    <property type="entry name" value="Thiosulphate_STrfase_CS"/>
</dbReference>
<dbReference type="STRING" id="515897.SAMN05421849_0835"/>
<dbReference type="PRINTS" id="PR00778">
    <property type="entry name" value="HTHARSR"/>
</dbReference>
<dbReference type="InterPro" id="IPR001845">
    <property type="entry name" value="HTH_ArsR_DNA-bd_dom"/>
</dbReference>
<reference evidence="6 7" key="1">
    <citation type="submission" date="2017-01" db="EMBL/GenBank/DDBJ databases">
        <authorList>
            <person name="Mah S.A."/>
            <person name="Swanson W.J."/>
            <person name="Moy G.W."/>
            <person name="Vacquier V.D."/>
        </authorList>
    </citation>
    <scope>NUCLEOTIDE SEQUENCE [LARGE SCALE GENOMIC DNA]</scope>
    <source>
        <strain evidence="6 7">DSM 21219</strain>
    </source>
</reference>
<dbReference type="PANTHER" id="PTHR43132:SF8">
    <property type="entry name" value="HTH-TYPE TRANSCRIPTIONAL REGULATOR KMTR"/>
    <property type="match status" value="1"/>
</dbReference>
<dbReference type="Gene3D" id="1.10.10.10">
    <property type="entry name" value="Winged helix-like DNA-binding domain superfamily/Winged helix DNA-binding domain"/>
    <property type="match status" value="1"/>
</dbReference>
<evidence type="ECO:0000256" key="1">
    <source>
        <dbReference type="ARBA" id="ARBA00023015"/>
    </source>
</evidence>
<dbReference type="CDD" id="cd00158">
    <property type="entry name" value="RHOD"/>
    <property type="match status" value="1"/>
</dbReference>
<dbReference type="NCBIfam" id="NF033788">
    <property type="entry name" value="HTH_metalloreg"/>
    <property type="match status" value="1"/>
</dbReference>
<dbReference type="CDD" id="cd00090">
    <property type="entry name" value="HTH_ARSR"/>
    <property type="match status" value="1"/>
</dbReference>
<feature type="domain" description="Rhodanese" evidence="4">
    <location>
        <begin position="232"/>
        <end position="317"/>
    </location>
</feature>
<keyword evidence="1" id="KW-0805">Transcription regulation</keyword>
<gene>
    <name evidence="6" type="ORF">SAMN05421849_0835</name>
</gene>
<evidence type="ECO:0000256" key="3">
    <source>
        <dbReference type="ARBA" id="ARBA00023163"/>
    </source>
</evidence>